<evidence type="ECO:0000313" key="2">
    <source>
        <dbReference type="EMBL" id="AOT84234.1"/>
    </source>
</evidence>
<feature type="transmembrane region" description="Helical" evidence="1">
    <location>
        <begin position="111"/>
        <end position="138"/>
    </location>
</feature>
<name>A0A1P8C759_9BILA</name>
<keyword evidence="1" id="KW-1133">Transmembrane helix</keyword>
<dbReference type="GeneID" id="31080075"/>
<dbReference type="EMBL" id="KU746818">
    <property type="protein sequence ID" value="AOT84234.1"/>
    <property type="molecule type" value="Genomic_DNA"/>
</dbReference>
<sequence length="273" mass="30837">MLTMSNTTSVILMIILMELLSWAFSLMISKEVLVKYLVLQGYFTILMVSMVLIQVKLAFLMLLFKMGIPPFHLWVVAIMLKLKKKEFVFFSTLHKFIPLLALAKFSSNYSLISLAVVTMVISSILIFMLVHISLVMLFSSFIHTGWMVMSSSLNLELMLTYWLGYTYVLVTLFLLLLGSNLKSLGMSQTSASALTLLVLSGLPPFIMFWLKVNVLYGILFFSPTMVWMLLFTTVLAISAYYYTFHSSCYPSLLVSSGGMITSLVPASVFLLLY</sequence>
<feature type="transmembrane region" description="Helical" evidence="1">
    <location>
        <begin position="33"/>
        <end position="53"/>
    </location>
</feature>
<evidence type="ECO:0000256" key="1">
    <source>
        <dbReference type="SAM" id="Phobius"/>
    </source>
</evidence>
<proteinExistence type="predicted"/>
<feature type="transmembrane region" description="Helical" evidence="1">
    <location>
        <begin position="217"/>
        <end position="243"/>
    </location>
</feature>
<gene>
    <name evidence="2" type="primary">ND2</name>
</gene>
<dbReference type="AlphaFoldDB" id="A0A1P8C759"/>
<keyword evidence="2" id="KW-0496">Mitochondrion</keyword>
<dbReference type="RefSeq" id="YP_009346423.1">
    <property type="nucleotide sequence ID" value="NC_033867.1"/>
</dbReference>
<feature type="transmembrane region" description="Helical" evidence="1">
    <location>
        <begin position="6"/>
        <end position="26"/>
    </location>
</feature>
<organism evidence="2">
    <name type="scientific">Longidorus vineacola</name>
    <dbReference type="NCBI Taxonomy" id="241698"/>
    <lineage>
        <taxon>Eukaryota</taxon>
        <taxon>Metazoa</taxon>
        <taxon>Ecdysozoa</taxon>
        <taxon>Nematoda</taxon>
        <taxon>Enoplea</taxon>
        <taxon>Dorylaimia</taxon>
        <taxon>Dorylaimida</taxon>
        <taxon>Dorylaimina</taxon>
        <taxon>Longidoroidea</taxon>
        <taxon>Longidoridae</taxon>
        <taxon>Longidorus</taxon>
    </lineage>
</organism>
<feature type="transmembrane region" description="Helical" evidence="1">
    <location>
        <begin position="159"/>
        <end position="178"/>
    </location>
</feature>
<protein>
    <submittedName>
        <fullName evidence="2">NADH dehydrogenase subunit 2</fullName>
    </submittedName>
</protein>
<dbReference type="CTD" id="4536"/>
<reference evidence="2" key="1">
    <citation type="journal article" date="2017" name="Sci. Rep.">
        <title>Mitochondrial genome diversity in dagger and needle nematodes (Nematoda: Longidoridae).</title>
        <authorList>
            <person name="Palomares-Rius J.E."/>
            <person name="Cantalapiedra-Navarrete C."/>
            <person name="Archidona-Yuste A."/>
            <person name="Blok V.C."/>
            <person name="Castillo P."/>
        </authorList>
    </citation>
    <scope>NUCLEOTIDE SEQUENCE</scope>
    <source>
        <strain evidence="2">AR31</strain>
    </source>
</reference>
<feature type="transmembrane region" description="Helical" evidence="1">
    <location>
        <begin position="59"/>
        <end position="80"/>
    </location>
</feature>
<feature type="transmembrane region" description="Helical" evidence="1">
    <location>
        <begin position="190"/>
        <end position="210"/>
    </location>
</feature>
<keyword evidence="1" id="KW-0472">Membrane</keyword>
<geneLocation type="mitochondrion" evidence="2"/>
<feature type="transmembrane region" description="Helical" evidence="1">
    <location>
        <begin position="87"/>
        <end position="105"/>
    </location>
</feature>
<feature type="transmembrane region" description="Helical" evidence="1">
    <location>
        <begin position="249"/>
        <end position="272"/>
    </location>
</feature>
<accession>A0A1P8C759</accession>
<keyword evidence="1" id="KW-0812">Transmembrane</keyword>